<evidence type="ECO:0000256" key="1">
    <source>
        <dbReference type="ARBA" id="ARBA00022691"/>
    </source>
</evidence>
<evidence type="ECO:0000256" key="2">
    <source>
        <dbReference type="ARBA" id="ARBA00033753"/>
    </source>
</evidence>
<dbReference type="Gramene" id="ABO93770">
    <property type="protein sequence ID" value="ABO93770"/>
    <property type="gene ID" value="OSTLU_39681"/>
</dbReference>
<keyword evidence="1" id="KW-0949">S-adenosyl-L-methionine</keyword>
<dbReference type="InterPro" id="IPR036414">
    <property type="entry name" value="YaeB_N_sf"/>
</dbReference>
<dbReference type="Gene3D" id="2.40.30.70">
    <property type="entry name" value="YaeB-like"/>
    <property type="match status" value="1"/>
</dbReference>
<dbReference type="RefSeq" id="XP_001415478.1">
    <property type="nucleotide sequence ID" value="XM_001415441.1"/>
</dbReference>
<name>A4RQZ6_OSTLU</name>
<keyword evidence="6" id="KW-1185">Reference proteome</keyword>
<feature type="domain" description="TsaA-like" evidence="4">
    <location>
        <begin position="78"/>
        <end position="231"/>
    </location>
</feature>
<dbReference type="Proteomes" id="UP000001568">
    <property type="component" value="Chromosome 1"/>
</dbReference>
<dbReference type="KEGG" id="olu:OSTLU_39681"/>
<dbReference type="AlphaFoldDB" id="A4RQZ6"/>
<dbReference type="Pfam" id="PF01980">
    <property type="entry name" value="TrmO_N"/>
    <property type="match status" value="1"/>
</dbReference>
<reference evidence="5 6" key="1">
    <citation type="journal article" date="2007" name="Proc. Natl. Acad. Sci. U.S.A.">
        <title>The tiny eukaryote Ostreococcus provides genomic insights into the paradox of plankton speciation.</title>
        <authorList>
            <person name="Palenik B."/>
            <person name="Grimwood J."/>
            <person name="Aerts A."/>
            <person name="Rouze P."/>
            <person name="Salamov A."/>
            <person name="Putnam N."/>
            <person name="Dupont C."/>
            <person name="Jorgensen R."/>
            <person name="Derelle E."/>
            <person name="Rombauts S."/>
            <person name="Zhou K."/>
            <person name="Otillar R."/>
            <person name="Merchant S.S."/>
            <person name="Podell S."/>
            <person name="Gaasterland T."/>
            <person name="Napoli C."/>
            <person name="Gendler K."/>
            <person name="Manuell A."/>
            <person name="Tai V."/>
            <person name="Vallon O."/>
            <person name="Piganeau G."/>
            <person name="Jancek S."/>
            <person name="Heijde M."/>
            <person name="Jabbari K."/>
            <person name="Bowler C."/>
            <person name="Lohr M."/>
            <person name="Robbens S."/>
            <person name="Werner G."/>
            <person name="Dubchak I."/>
            <person name="Pazour G.J."/>
            <person name="Ren Q."/>
            <person name="Paulsen I."/>
            <person name="Delwiche C."/>
            <person name="Schmutz J."/>
            <person name="Rokhsar D."/>
            <person name="Van de Peer Y."/>
            <person name="Moreau H."/>
            <person name="Grigoriev I.V."/>
        </authorList>
    </citation>
    <scope>NUCLEOTIDE SEQUENCE [LARGE SCALE GENOMIC DNA]</scope>
    <source>
        <strain evidence="5 6">CCE9901</strain>
    </source>
</reference>
<dbReference type="SUPFAM" id="SSF118196">
    <property type="entry name" value="YaeB-like"/>
    <property type="match status" value="1"/>
</dbReference>
<dbReference type="InterPro" id="IPR023370">
    <property type="entry name" value="TrmO-like_N"/>
</dbReference>
<dbReference type="FunFam" id="2.40.30.70:FF:000003">
    <property type="entry name" value="tRNA (Adenine(37)-N6)-methyltransferase isoform A"/>
    <property type="match status" value="1"/>
</dbReference>
<feature type="chain" id="PRO_5002672820" description="TsaA-like domain-containing protein" evidence="3">
    <location>
        <begin position="18"/>
        <end position="336"/>
    </location>
</feature>
<dbReference type="EMBL" id="CP000581">
    <property type="protein sequence ID" value="ABO93770.1"/>
    <property type="molecule type" value="Genomic_DNA"/>
</dbReference>
<feature type="signal peptide" evidence="3">
    <location>
        <begin position="1"/>
        <end position="17"/>
    </location>
</feature>
<dbReference type="PROSITE" id="PS51668">
    <property type="entry name" value="TSAA_2"/>
    <property type="match status" value="1"/>
</dbReference>
<dbReference type="PANTHER" id="PTHR12818:SF0">
    <property type="entry name" value="TRNA (ADENINE(37)-N6)-METHYLTRANSFERASE"/>
    <property type="match status" value="1"/>
</dbReference>
<evidence type="ECO:0000259" key="4">
    <source>
        <dbReference type="PROSITE" id="PS51668"/>
    </source>
</evidence>
<proteinExistence type="inferred from homology"/>
<keyword evidence="3" id="KW-0732">Signal</keyword>
<dbReference type="HOGENOM" id="CLU_013458_0_1_1"/>
<evidence type="ECO:0000313" key="5">
    <source>
        <dbReference type="EMBL" id="ABO93770.1"/>
    </source>
</evidence>
<organism evidence="5 6">
    <name type="scientific">Ostreococcus lucimarinus (strain CCE9901)</name>
    <dbReference type="NCBI Taxonomy" id="436017"/>
    <lineage>
        <taxon>Eukaryota</taxon>
        <taxon>Viridiplantae</taxon>
        <taxon>Chlorophyta</taxon>
        <taxon>Mamiellophyceae</taxon>
        <taxon>Mamiellales</taxon>
        <taxon>Bathycoccaceae</taxon>
        <taxon>Ostreococcus</taxon>
    </lineage>
</organism>
<dbReference type="InterPro" id="IPR036413">
    <property type="entry name" value="YaeB-like_sf"/>
</dbReference>
<accession>A4RQZ6</accession>
<protein>
    <recommendedName>
        <fullName evidence="4">TsaA-like domain-containing protein</fullName>
    </recommendedName>
</protein>
<gene>
    <name evidence="5" type="ORF">OSTLU_39681</name>
</gene>
<dbReference type="CDD" id="cd09281">
    <property type="entry name" value="UPF0066"/>
    <property type="match status" value="1"/>
</dbReference>
<dbReference type="InterPro" id="IPR040372">
    <property type="entry name" value="YaeB-like"/>
</dbReference>
<sequence length="336" mass="36576">MAHVALALVALVALARATTRDEGEALRRAEDARAAERRGRTTAERALREARLELERCRRAMDARGGATRARASTSHEMMAMGTFASAFDRRLGTPRQPSLVPLARGRVELDARVPASALEGLDEFTHCWLVYVFHENTDLGAGAEKNGKVGAADGPKSTLRGKIRVPRLNGEKRGCLATRTPHRPCPIGLSLVRIVRVNGKSLDVAGADLVHGTPVLDVKPYVPYSDCVVDARAPEWVGNDLADGDGPLTVDEVKLTDAGEAALRAAWERRRKDSLYESADEFVAFVTQALGRDIRSYHQRLGDVAPDTDWRVSLDGVIVVYRQSAKRVVVVGAEN</sequence>
<dbReference type="GeneID" id="4999967"/>
<comment type="similarity">
    <text evidence="2">Belongs to the tRNA methyltransferase O family.</text>
</comment>
<dbReference type="PANTHER" id="PTHR12818">
    <property type="entry name" value="TRNA (ADENINE(37)-N6)-METHYLTRANSFERASE"/>
    <property type="match status" value="1"/>
</dbReference>
<evidence type="ECO:0000256" key="3">
    <source>
        <dbReference type="SAM" id="SignalP"/>
    </source>
</evidence>
<dbReference type="eggNOG" id="KOG2942">
    <property type="taxonomic scope" value="Eukaryota"/>
</dbReference>
<dbReference type="OrthoDB" id="4882at2759"/>
<dbReference type="OMA" id="QMLVLDI"/>
<evidence type="ECO:0000313" key="6">
    <source>
        <dbReference type="Proteomes" id="UP000001568"/>
    </source>
</evidence>